<dbReference type="Proteomes" id="UP001159363">
    <property type="component" value="Chromosome 6"/>
</dbReference>
<protein>
    <submittedName>
        <fullName evidence="1">Uncharacterized protein</fullName>
    </submittedName>
</protein>
<dbReference type="EMBL" id="JARBHB010000007">
    <property type="protein sequence ID" value="KAJ8879460.1"/>
    <property type="molecule type" value="Genomic_DNA"/>
</dbReference>
<comment type="caution">
    <text evidence="1">The sequence shown here is derived from an EMBL/GenBank/DDBJ whole genome shotgun (WGS) entry which is preliminary data.</text>
</comment>
<name>A0ABQ9H5D1_9NEOP</name>
<dbReference type="PANTHER" id="PTHR46114:SF1">
    <property type="entry name" value="ZAD DOMAIN-CONTAINING PROTEIN"/>
    <property type="match status" value="1"/>
</dbReference>
<keyword evidence="2" id="KW-1185">Reference proteome</keyword>
<proteinExistence type="predicted"/>
<evidence type="ECO:0000313" key="2">
    <source>
        <dbReference type="Proteomes" id="UP001159363"/>
    </source>
</evidence>
<evidence type="ECO:0000313" key="1">
    <source>
        <dbReference type="EMBL" id="KAJ8879460.1"/>
    </source>
</evidence>
<sequence>MKHCSAQDNSLTTDCLTPGSLLRLAISYVNDPNSFCYVCGEFTFKAQKRSLTPLVKRCYELYFWAKVVDQGNNWAPHVYCSTCVKHLTVWVKGNNHMTFAVPLVRREQKDYSSDCYFYLTTLKGIIVKYHDLSSANRPVPHSKDLHVPKHTTFGASTSSSEPHMITQSKLNDLVRDLNLSKKAAELMASLLKGWNLLHVDTIVRYVNVLQSCNDVCALLEELDHEYVTSEWRLYFAS</sequence>
<gene>
    <name evidence="1" type="ORF">PR048_020068</name>
</gene>
<reference evidence="1 2" key="1">
    <citation type="submission" date="2023-02" db="EMBL/GenBank/DDBJ databases">
        <title>LHISI_Scaffold_Assembly.</title>
        <authorList>
            <person name="Stuart O.P."/>
            <person name="Cleave R."/>
            <person name="Magrath M.J.L."/>
            <person name="Mikheyev A.S."/>
        </authorList>
    </citation>
    <scope>NUCLEOTIDE SEQUENCE [LARGE SCALE GENOMIC DNA]</scope>
    <source>
        <strain evidence="1">Daus_M_001</strain>
        <tissue evidence="1">Leg muscle</tissue>
    </source>
</reference>
<accession>A0ABQ9H5D1</accession>
<organism evidence="1 2">
    <name type="scientific">Dryococelus australis</name>
    <dbReference type="NCBI Taxonomy" id="614101"/>
    <lineage>
        <taxon>Eukaryota</taxon>
        <taxon>Metazoa</taxon>
        <taxon>Ecdysozoa</taxon>
        <taxon>Arthropoda</taxon>
        <taxon>Hexapoda</taxon>
        <taxon>Insecta</taxon>
        <taxon>Pterygota</taxon>
        <taxon>Neoptera</taxon>
        <taxon>Polyneoptera</taxon>
        <taxon>Phasmatodea</taxon>
        <taxon>Verophasmatodea</taxon>
        <taxon>Anareolatae</taxon>
        <taxon>Phasmatidae</taxon>
        <taxon>Eurycanthinae</taxon>
        <taxon>Dryococelus</taxon>
    </lineage>
</organism>
<dbReference type="PANTHER" id="PTHR46114">
    <property type="entry name" value="APPLE DOMAIN-CONTAINING PROTEIN"/>
    <property type="match status" value="1"/>
</dbReference>